<dbReference type="GO" id="GO:0032451">
    <property type="term" value="F:demethylase activity"/>
    <property type="evidence" value="ECO:0007669"/>
    <property type="project" value="InterPro"/>
</dbReference>
<feature type="compositionally biased region" description="Basic and acidic residues" evidence="2">
    <location>
        <begin position="318"/>
        <end position="329"/>
    </location>
</feature>
<protein>
    <submittedName>
        <fullName evidence="3">Uncharacterized protein</fullName>
    </submittedName>
</protein>
<dbReference type="InterPro" id="IPR037151">
    <property type="entry name" value="AlkB-like_sf"/>
</dbReference>
<feature type="region of interest" description="Disordered" evidence="2">
    <location>
        <begin position="255"/>
        <end position="367"/>
    </location>
</feature>
<dbReference type="EMBL" id="NMUH01001082">
    <property type="protein sequence ID" value="MQL88702.1"/>
    <property type="molecule type" value="Genomic_DNA"/>
</dbReference>
<dbReference type="Proteomes" id="UP000652761">
    <property type="component" value="Unassembled WGS sequence"/>
</dbReference>
<evidence type="ECO:0000313" key="3">
    <source>
        <dbReference type="EMBL" id="MQL88702.1"/>
    </source>
</evidence>
<dbReference type="SUPFAM" id="SSF51197">
    <property type="entry name" value="Clavaminate synthase-like"/>
    <property type="match status" value="1"/>
</dbReference>
<dbReference type="OrthoDB" id="1916097at2759"/>
<reference evidence="3" key="1">
    <citation type="submission" date="2017-07" db="EMBL/GenBank/DDBJ databases">
        <title>Taro Niue Genome Assembly and Annotation.</title>
        <authorList>
            <person name="Atibalentja N."/>
            <person name="Keating K."/>
            <person name="Fields C.J."/>
        </authorList>
    </citation>
    <scope>NUCLEOTIDE SEQUENCE</scope>
    <source>
        <strain evidence="3">Niue_2</strain>
        <tissue evidence="3">Leaf</tissue>
    </source>
</reference>
<organism evidence="3 4">
    <name type="scientific">Colocasia esculenta</name>
    <name type="common">Wild taro</name>
    <name type="synonym">Arum esculentum</name>
    <dbReference type="NCBI Taxonomy" id="4460"/>
    <lineage>
        <taxon>Eukaryota</taxon>
        <taxon>Viridiplantae</taxon>
        <taxon>Streptophyta</taxon>
        <taxon>Embryophyta</taxon>
        <taxon>Tracheophyta</taxon>
        <taxon>Spermatophyta</taxon>
        <taxon>Magnoliopsida</taxon>
        <taxon>Liliopsida</taxon>
        <taxon>Araceae</taxon>
        <taxon>Aroideae</taxon>
        <taxon>Colocasieae</taxon>
        <taxon>Colocasia</taxon>
    </lineage>
</organism>
<evidence type="ECO:0000256" key="2">
    <source>
        <dbReference type="SAM" id="MobiDB-lite"/>
    </source>
</evidence>
<dbReference type="PANTHER" id="PTHR31447:SF0">
    <property type="entry name" value="HYDROXYPROLINE-RICH GLYCOPROTEIN FAMILY PROTEIN"/>
    <property type="match status" value="1"/>
</dbReference>
<dbReference type="AlphaFoldDB" id="A0A843UQX9"/>
<dbReference type="InterPro" id="IPR044842">
    <property type="entry name" value="ALKBH9B/ALKBH10B-like"/>
</dbReference>
<accession>A0A843UQX9</accession>
<feature type="region of interest" description="Disordered" evidence="2">
    <location>
        <begin position="147"/>
        <end position="176"/>
    </location>
</feature>
<evidence type="ECO:0000256" key="1">
    <source>
        <dbReference type="ARBA" id="ARBA00007879"/>
    </source>
</evidence>
<feature type="compositionally biased region" description="Polar residues" evidence="2">
    <location>
        <begin position="157"/>
        <end position="166"/>
    </location>
</feature>
<dbReference type="GO" id="GO:0003729">
    <property type="term" value="F:mRNA binding"/>
    <property type="evidence" value="ECO:0007669"/>
    <property type="project" value="InterPro"/>
</dbReference>
<gene>
    <name evidence="3" type="ORF">Taro_021269</name>
</gene>
<comment type="caution">
    <text evidence="3">The sequence shown here is derived from an EMBL/GenBank/DDBJ whole genome shotgun (WGS) entry which is preliminary data.</text>
</comment>
<proteinExistence type="inferred from homology"/>
<dbReference type="Gene3D" id="2.60.120.590">
    <property type="entry name" value="Alpha-ketoglutarate-dependent dioxygenase AlkB-like"/>
    <property type="match status" value="1"/>
</dbReference>
<evidence type="ECO:0000313" key="4">
    <source>
        <dbReference type="Proteomes" id="UP000652761"/>
    </source>
</evidence>
<keyword evidence="4" id="KW-1185">Reference proteome</keyword>
<dbReference type="PANTHER" id="PTHR31447">
    <property type="entry name" value="HYDROXYPROLINE-RICH GLYCOPROTEIN FAMILY PROTEIN-RELATED"/>
    <property type="match status" value="1"/>
</dbReference>
<name>A0A843UQX9_COLES</name>
<sequence>MLQFGIPIADRPPEDENGVGVSKDRWVEPIPNALQDILDQLMKLQVMAVKPDFCIVDFFNEGDHSQPHMWLPWYGRPVFSLFLTECDMVFGQVIGVDHRGNYRGPLKLSLTPGSVLVMQGKSADLAKHAIPSTRKPRTIIVFGKSQPKKHLPADSMRLTSSATPQASPWGPPSNRPPSLIRHPSGPKHYGVIPTTGVLQAPPVHPPQHLPQPNGIQPVFIAPSPVASAAVAYPAAVPLPPTSSGWTVAVPPRHTAPPRLPVPGTGVFLPPPGCGHSPPSHQPPVISDDTTCAAEMPAPPENENGADRYNSHSSISPKSRTDGTGQRHECNGNLNGSPGGARVVGKEEIQTISTRKKLVSKPTSGPAK</sequence>
<dbReference type="GO" id="GO:0006402">
    <property type="term" value="P:mRNA catabolic process"/>
    <property type="evidence" value="ECO:0007669"/>
    <property type="project" value="InterPro"/>
</dbReference>
<comment type="similarity">
    <text evidence="1">Belongs to the alkB family.</text>
</comment>